<dbReference type="AlphaFoldDB" id="A0AAD8AWS0"/>
<name>A0AAD8AWS0_BIOPF</name>
<gene>
    <name evidence="1" type="ORF">Bpfe_026663</name>
</gene>
<keyword evidence="2" id="KW-1185">Reference proteome</keyword>
<reference evidence="1" key="2">
    <citation type="submission" date="2023-04" db="EMBL/GenBank/DDBJ databases">
        <authorList>
            <person name="Bu L."/>
            <person name="Lu L."/>
            <person name="Laidemitt M.R."/>
            <person name="Zhang S.M."/>
            <person name="Mutuku M."/>
            <person name="Mkoji G."/>
            <person name="Steinauer M."/>
            <person name="Loker E.S."/>
        </authorList>
    </citation>
    <scope>NUCLEOTIDE SEQUENCE</scope>
    <source>
        <strain evidence="1">KasaAsao</strain>
        <tissue evidence="1">Whole Snail</tissue>
    </source>
</reference>
<dbReference type="Proteomes" id="UP001233172">
    <property type="component" value="Unassembled WGS sequence"/>
</dbReference>
<protein>
    <submittedName>
        <fullName evidence="1">Uncharacterized protein</fullName>
    </submittedName>
</protein>
<accession>A0AAD8AWS0</accession>
<reference evidence="1" key="1">
    <citation type="journal article" date="2023" name="PLoS Negl. Trop. Dis.">
        <title>A genome sequence for Biomphalaria pfeifferi, the major vector snail for the human-infecting parasite Schistosoma mansoni.</title>
        <authorList>
            <person name="Bu L."/>
            <person name="Lu L."/>
            <person name="Laidemitt M.R."/>
            <person name="Zhang S.M."/>
            <person name="Mutuku M."/>
            <person name="Mkoji G."/>
            <person name="Steinauer M."/>
            <person name="Loker E.S."/>
        </authorList>
    </citation>
    <scope>NUCLEOTIDE SEQUENCE</scope>
    <source>
        <strain evidence="1">KasaAsao</strain>
    </source>
</reference>
<evidence type="ECO:0000313" key="2">
    <source>
        <dbReference type="Proteomes" id="UP001233172"/>
    </source>
</evidence>
<proteinExistence type="predicted"/>
<comment type="caution">
    <text evidence="1">The sequence shown here is derived from an EMBL/GenBank/DDBJ whole genome shotgun (WGS) entry which is preliminary data.</text>
</comment>
<dbReference type="EMBL" id="JASAOG010000209">
    <property type="protein sequence ID" value="KAK0043889.1"/>
    <property type="molecule type" value="Genomic_DNA"/>
</dbReference>
<organism evidence="1 2">
    <name type="scientific">Biomphalaria pfeifferi</name>
    <name type="common">Bloodfluke planorb</name>
    <name type="synonym">Freshwater snail</name>
    <dbReference type="NCBI Taxonomy" id="112525"/>
    <lineage>
        <taxon>Eukaryota</taxon>
        <taxon>Metazoa</taxon>
        <taxon>Spiralia</taxon>
        <taxon>Lophotrochozoa</taxon>
        <taxon>Mollusca</taxon>
        <taxon>Gastropoda</taxon>
        <taxon>Heterobranchia</taxon>
        <taxon>Euthyneura</taxon>
        <taxon>Panpulmonata</taxon>
        <taxon>Hygrophila</taxon>
        <taxon>Lymnaeoidea</taxon>
        <taxon>Planorbidae</taxon>
        <taxon>Biomphalaria</taxon>
    </lineage>
</organism>
<evidence type="ECO:0000313" key="1">
    <source>
        <dbReference type="EMBL" id="KAK0043889.1"/>
    </source>
</evidence>
<sequence length="83" mass="9206">MLKTAFLKQDALYNLPKTGCLIRDACYSLPKTDEEASPGLTSSCVGHMKRRHQGLPHPCWTYEEASPGLTSSCVGLMKRRHQG</sequence>